<dbReference type="GO" id="GO:0006285">
    <property type="term" value="P:base-excision repair, AP site formation"/>
    <property type="evidence" value="ECO:0007669"/>
    <property type="project" value="TreeGrafter"/>
</dbReference>
<dbReference type="SMART" id="SM00478">
    <property type="entry name" value="ENDO3c"/>
    <property type="match status" value="1"/>
</dbReference>
<keyword evidence="11 12" id="KW-0326">Glycosidase</keyword>
<evidence type="ECO:0000313" key="15">
    <source>
        <dbReference type="Proteomes" id="UP000093070"/>
    </source>
</evidence>
<keyword evidence="7 12" id="KW-0411">Iron-sulfur</keyword>
<evidence type="ECO:0000256" key="9">
    <source>
        <dbReference type="ARBA" id="ARBA00023204"/>
    </source>
</evidence>
<evidence type="ECO:0000256" key="2">
    <source>
        <dbReference type="ARBA" id="ARBA00022485"/>
    </source>
</evidence>
<dbReference type="GO" id="GO:0019104">
    <property type="term" value="F:DNA N-glycosylase activity"/>
    <property type="evidence" value="ECO:0007669"/>
    <property type="project" value="UniProtKB-UniRule"/>
</dbReference>
<reference evidence="14 15" key="1">
    <citation type="submission" date="2015-11" db="EMBL/GenBank/DDBJ databases">
        <title>The complete genome of Buchnera aphidicola from Diuraphis noxia biotype SAM.</title>
        <authorList>
            <person name="Burger N.F.V."/>
            <person name="Oberholster A.-M."/>
        </authorList>
    </citation>
    <scope>NUCLEOTIDE SEQUENCE [LARGE SCALE GENOMIC DNA]</scope>
    <source>
        <strain evidence="14">SAM</strain>
    </source>
</reference>
<keyword evidence="2 12" id="KW-0004">4Fe-4S</keyword>
<keyword evidence="6 12" id="KW-0408">Iron</keyword>
<keyword evidence="9 12" id="KW-0234">DNA repair</keyword>
<keyword evidence="8 12" id="KW-0238">DNA-binding</keyword>
<dbReference type="Gene3D" id="1.10.340.30">
    <property type="entry name" value="Hypothetical protein, domain 2"/>
    <property type="match status" value="1"/>
</dbReference>
<dbReference type="Proteomes" id="UP000093070">
    <property type="component" value="Chromosome"/>
</dbReference>
<keyword evidence="5 12" id="KW-0378">Hydrolase</keyword>
<comment type="function">
    <text evidence="12">DNA repair enzyme that has both DNA N-glycosylase activity and AP-lyase activity. The DNA N-glycosylase activity releases various damaged pyrimidines from DNA by cleaving the N-glycosidic bond, leaving an AP (apurinic/apyrimidinic) site. The AP-lyase activity cleaves the phosphodiester bond 3' to the AP site by a beta-elimination, leaving a 3'-terminal unsaturated sugar and a product with a terminal 5'-phosphate.</text>
</comment>
<name>A0A1B2H9F3_BUCDN</name>
<dbReference type="GO" id="GO:0140078">
    <property type="term" value="F:class I DNA-(apurinic or apyrimidinic site) endonuclease activity"/>
    <property type="evidence" value="ECO:0007669"/>
    <property type="project" value="UniProtKB-EC"/>
</dbReference>
<comment type="cofactor">
    <cofactor evidence="12">
        <name>[4Fe-4S] cluster</name>
        <dbReference type="ChEBI" id="CHEBI:49883"/>
    </cofactor>
    <text evidence="12">Binds 1 [4Fe-4S] cluster.</text>
</comment>
<gene>
    <name evidence="12" type="primary">nth</name>
    <name evidence="14" type="ORF">ATN01_00585</name>
</gene>
<keyword evidence="14" id="KW-0255">Endonuclease</keyword>
<protein>
    <recommendedName>
        <fullName evidence="12">Endonuclease III</fullName>
        <ecNumber evidence="12">4.2.99.18</ecNumber>
    </recommendedName>
    <alternativeName>
        <fullName evidence="12">DNA-(apurinic or apyrimidinic site) lyase</fullName>
    </alternativeName>
</protein>
<dbReference type="EMBL" id="CP013259">
    <property type="protein sequence ID" value="ANZ22788.1"/>
    <property type="molecule type" value="Genomic_DNA"/>
</dbReference>
<dbReference type="GO" id="GO:0046872">
    <property type="term" value="F:metal ion binding"/>
    <property type="evidence" value="ECO:0007669"/>
    <property type="project" value="UniProtKB-KW"/>
</dbReference>
<keyword evidence="3 12" id="KW-0479">Metal-binding</keyword>
<evidence type="ECO:0000259" key="13">
    <source>
        <dbReference type="SMART" id="SM00478"/>
    </source>
</evidence>
<evidence type="ECO:0000313" key="14">
    <source>
        <dbReference type="EMBL" id="ANZ22788.1"/>
    </source>
</evidence>
<dbReference type="STRING" id="118101.ATN01_00585"/>
<dbReference type="RefSeq" id="WP_075433604.1">
    <property type="nucleotide sequence ID" value="NZ_CP013259.1"/>
</dbReference>
<dbReference type="InterPro" id="IPR000445">
    <property type="entry name" value="HhH_motif"/>
</dbReference>
<feature type="domain" description="HhH-GPD" evidence="13">
    <location>
        <begin position="38"/>
        <end position="185"/>
    </location>
</feature>
<dbReference type="OrthoDB" id="9800977at2"/>
<comment type="similarity">
    <text evidence="1 12">Belongs to the Nth/MutY family.</text>
</comment>
<evidence type="ECO:0000256" key="12">
    <source>
        <dbReference type="HAMAP-Rule" id="MF_00942"/>
    </source>
</evidence>
<evidence type="ECO:0000256" key="10">
    <source>
        <dbReference type="ARBA" id="ARBA00023239"/>
    </source>
</evidence>
<keyword evidence="14" id="KW-0540">Nuclease</keyword>
<dbReference type="InterPro" id="IPR003265">
    <property type="entry name" value="HhH-GPD_domain"/>
</dbReference>
<dbReference type="PATRIC" id="fig|118101.4.peg.111"/>
<keyword evidence="4 12" id="KW-0227">DNA damage</keyword>
<dbReference type="Pfam" id="PF00633">
    <property type="entry name" value="HHH"/>
    <property type="match status" value="1"/>
</dbReference>
<comment type="catalytic activity">
    <reaction evidence="12">
        <text>2'-deoxyribonucleotide-(2'-deoxyribose 5'-phosphate)-2'-deoxyribonucleotide-DNA = a 3'-end 2'-deoxyribonucleotide-(2,3-dehydro-2,3-deoxyribose 5'-phosphate)-DNA + a 5'-end 5'-phospho-2'-deoxyribonucleoside-DNA + H(+)</text>
        <dbReference type="Rhea" id="RHEA:66592"/>
        <dbReference type="Rhea" id="RHEA-COMP:13180"/>
        <dbReference type="Rhea" id="RHEA-COMP:16897"/>
        <dbReference type="Rhea" id="RHEA-COMP:17067"/>
        <dbReference type="ChEBI" id="CHEBI:15378"/>
        <dbReference type="ChEBI" id="CHEBI:136412"/>
        <dbReference type="ChEBI" id="CHEBI:157695"/>
        <dbReference type="ChEBI" id="CHEBI:167181"/>
        <dbReference type="EC" id="4.2.99.18"/>
    </reaction>
</comment>
<dbReference type="SUPFAM" id="SSF48150">
    <property type="entry name" value="DNA-glycosylase"/>
    <property type="match status" value="1"/>
</dbReference>
<dbReference type="AlphaFoldDB" id="A0A1B2H9F3"/>
<evidence type="ECO:0000256" key="5">
    <source>
        <dbReference type="ARBA" id="ARBA00022801"/>
    </source>
</evidence>
<dbReference type="NCBIfam" id="TIGR01083">
    <property type="entry name" value="nth"/>
    <property type="match status" value="1"/>
</dbReference>
<accession>A0A1B2H9F3</accession>
<evidence type="ECO:0000256" key="1">
    <source>
        <dbReference type="ARBA" id="ARBA00008343"/>
    </source>
</evidence>
<dbReference type="GO" id="GO:0051539">
    <property type="term" value="F:4 iron, 4 sulfur cluster binding"/>
    <property type="evidence" value="ECO:0007669"/>
    <property type="project" value="UniProtKB-UniRule"/>
</dbReference>
<evidence type="ECO:0000256" key="11">
    <source>
        <dbReference type="ARBA" id="ARBA00023295"/>
    </source>
</evidence>
<dbReference type="FunFam" id="1.10.340.30:FF:000001">
    <property type="entry name" value="Endonuclease III"/>
    <property type="match status" value="1"/>
</dbReference>
<dbReference type="GO" id="GO:0003677">
    <property type="term" value="F:DNA binding"/>
    <property type="evidence" value="ECO:0007669"/>
    <property type="project" value="UniProtKB-UniRule"/>
</dbReference>
<feature type="binding site" evidence="12">
    <location>
        <position position="203"/>
    </location>
    <ligand>
        <name>[4Fe-4S] cluster</name>
        <dbReference type="ChEBI" id="CHEBI:49883"/>
    </ligand>
</feature>
<proteinExistence type="inferred from homology"/>
<feature type="binding site" evidence="12">
    <location>
        <position position="197"/>
    </location>
    <ligand>
        <name>[4Fe-4S] cluster</name>
        <dbReference type="ChEBI" id="CHEBI:49883"/>
    </ligand>
</feature>
<dbReference type="PANTHER" id="PTHR10359">
    <property type="entry name" value="A/G-SPECIFIC ADENINE GLYCOSYLASE/ENDONUCLEASE III"/>
    <property type="match status" value="1"/>
</dbReference>
<dbReference type="InterPro" id="IPR023170">
    <property type="entry name" value="HhH_base_excis_C"/>
</dbReference>
<dbReference type="EC" id="4.2.99.18" evidence="12"/>
<dbReference type="CDD" id="cd00056">
    <property type="entry name" value="ENDO3c"/>
    <property type="match status" value="1"/>
</dbReference>
<dbReference type="Pfam" id="PF00730">
    <property type="entry name" value="HhH-GPD"/>
    <property type="match status" value="1"/>
</dbReference>
<keyword evidence="10 12" id="KW-0456">Lyase</keyword>
<dbReference type="InterPro" id="IPR005759">
    <property type="entry name" value="Nth"/>
</dbReference>
<evidence type="ECO:0000256" key="8">
    <source>
        <dbReference type="ARBA" id="ARBA00023125"/>
    </source>
</evidence>
<organism evidence="14 15">
    <name type="scientific">Buchnera aphidicola subsp. Diuraphis noxia</name>
    <dbReference type="NCBI Taxonomy" id="118101"/>
    <lineage>
        <taxon>Bacteria</taxon>
        <taxon>Pseudomonadati</taxon>
        <taxon>Pseudomonadota</taxon>
        <taxon>Gammaproteobacteria</taxon>
        <taxon>Enterobacterales</taxon>
        <taxon>Erwiniaceae</taxon>
        <taxon>Buchnera</taxon>
    </lineage>
</organism>
<dbReference type="FunFam" id="1.10.1670.10:FF:000001">
    <property type="entry name" value="Endonuclease III"/>
    <property type="match status" value="1"/>
</dbReference>
<sequence>MNKDKRYKILLLFLKHNPNPKIELIFCSDFELLLSVMLSAKSTDIIVNKTTKILFKIANTPEGILSLGLKRLEEYIKHVGLYHTKALNIIKTSYLILTQFKGKIPNTRDELELFPGVGRKTANVILNVLFKQKTIAVDTHVFRVSNRTNFANGKNVLEVEKKLNKVVPSTFKSQIHYWFVLHGRYVCTARKLKCNICLIHKLCEFKKKNINI</sequence>
<evidence type="ECO:0000256" key="4">
    <source>
        <dbReference type="ARBA" id="ARBA00022763"/>
    </source>
</evidence>
<dbReference type="PANTHER" id="PTHR10359:SF18">
    <property type="entry name" value="ENDONUCLEASE III"/>
    <property type="match status" value="1"/>
</dbReference>
<dbReference type="HAMAP" id="MF_00942">
    <property type="entry name" value="Nth"/>
    <property type="match status" value="1"/>
</dbReference>
<evidence type="ECO:0000256" key="7">
    <source>
        <dbReference type="ARBA" id="ARBA00023014"/>
    </source>
</evidence>
<dbReference type="Gene3D" id="1.10.1670.10">
    <property type="entry name" value="Helix-hairpin-Helix base-excision DNA repair enzymes (C-terminal)"/>
    <property type="match status" value="1"/>
</dbReference>
<dbReference type="PIRSF" id="PIRSF001435">
    <property type="entry name" value="Nth"/>
    <property type="match status" value="1"/>
</dbReference>
<evidence type="ECO:0000256" key="3">
    <source>
        <dbReference type="ARBA" id="ARBA00022723"/>
    </source>
</evidence>
<feature type="binding site" evidence="12">
    <location>
        <position position="187"/>
    </location>
    <ligand>
        <name>[4Fe-4S] cluster</name>
        <dbReference type="ChEBI" id="CHEBI:49883"/>
    </ligand>
</feature>
<evidence type="ECO:0000256" key="6">
    <source>
        <dbReference type="ARBA" id="ARBA00023004"/>
    </source>
</evidence>
<dbReference type="InterPro" id="IPR011257">
    <property type="entry name" value="DNA_glycosylase"/>
</dbReference>
<feature type="binding site" evidence="12">
    <location>
        <position position="194"/>
    </location>
    <ligand>
        <name>[4Fe-4S] cluster</name>
        <dbReference type="ChEBI" id="CHEBI:49883"/>
    </ligand>
</feature>